<dbReference type="InterPro" id="IPR001547">
    <property type="entry name" value="Glyco_hydro_5"/>
</dbReference>
<organism evidence="5 6">
    <name type="scientific">Telluria mixta</name>
    <dbReference type="NCBI Taxonomy" id="34071"/>
    <lineage>
        <taxon>Bacteria</taxon>
        <taxon>Pseudomonadati</taxon>
        <taxon>Pseudomonadota</taxon>
        <taxon>Betaproteobacteria</taxon>
        <taxon>Burkholderiales</taxon>
        <taxon>Oxalobacteraceae</taxon>
        <taxon>Telluria group</taxon>
        <taxon>Telluria</taxon>
    </lineage>
</organism>
<evidence type="ECO:0000313" key="6">
    <source>
        <dbReference type="Proteomes" id="UP001165263"/>
    </source>
</evidence>
<evidence type="ECO:0000313" key="5">
    <source>
        <dbReference type="EMBL" id="MCS0627738.1"/>
    </source>
</evidence>
<dbReference type="Pfam" id="PF00150">
    <property type="entry name" value="Cellulase"/>
    <property type="match status" value="1"/>
</dbReference>
<dbReference type="SUPFAM" id="SSF51445">
    <property type="entry name" value="(Trans)glycosidases"/>
    <property type="match status" value="1"/>
</dbReference>
<evidence type="ECO:0000256" key="3">
    <source>
        <dbReference type="RuleBase" id="RU361153"/>
    </source>
</evidence>
<accession>A0ABT2BRJ1</accession>
<dbReference type="InterPro" id="IPR051923">
    <property type="entry name" value="Glycosyl_Hydrolase_39"/>
</dbReference>
<evidence type="ECO:0000256" key="1">
    <source>
        <dbReference type="ARBA" id="ARBA00022801"/>
    </source>
</evidence>
<keyword evidence="2 3" id="KW-0326">Glycosidase</keyword>
<keyword evidence="6" id="KW-1185">Reference proteome</keyword>
<dbReference type="PANTHER" id="PTHR12631:SF10">
    <property type="entry name" value="BETA-XYLOSIDASE-LIKE PROTEIN-RELATED"/>
    <property type="match status" value="1"/>
</dbReference>
<feature type="domain" description="Glycoside hydrolase family 5" evidence="4">
    <location>
        <begin position="50"/>
        <end position="316"/>
    </location>
</feature>
<dbReference type="RefSeq" id="WP_259447014.1">
    <property type="nucleotide sequence ID" value="NZ_CP119520.1"/>
</dbReference>
<comment type="caution">
    <text evidence="5">The sequence shown here is derived from an EMBL/GenBank/DDBJ whole genome shotgun (WGS) entry which is preliminary data.</text>
</comment>
<reference evidence="5" key="1">
    <citation type="submission" date="2022-08" db="EMBL/GenBank/DDBJ databases">
        <title>Reclassification of Massilia species as members of the genera Telluria, Duganella, Pseudoduganella, Mokoshia gen. nov. and Zemynaea gen. nov. using orthogonal and non-orthogonal genome-based approaches.</title>
        <authorList>
            <person name="Bowman J.P."/>
        </authorList>
    </citation>
    <scope>NUCLEOTIDE SEQUENCE</scope>
    <source>
        <strain evidence="5">LMG 11547</strain>
    </source>
</reference>
<dbReference type="PANTHER" id="PTHR12631">
    <property type="entry name" value="ALPHA-L-IDURONIDASE"/>
    <property type="match status" value="1"/>
</dbReference>
<comment type="similarity">
    <text evidence="3">Belongs to the glycosyl hydrolase 5 (cellulase A) family.</text>
</comment>
<evidence type="ECO:0000256" key="2">
    <source>
        <dbReference type="ARBA" id="ARBA00023295"/>
    </source>
</evidence>
<dbReference type="InterPro" id="IPR017853">
    <property type="entry name" value="GH"/>
</dbReference>
<name>A0ABT2BRJ1_9BURK</name>
<dbReference type="EMBL" id="JANUHC010000001">
    <property type="protein sequence ID" value="MCS0627738.1"/>
    <property type="molecule type" value="Genomic_DNA"/>
</dbReference>
<gene>
    <name evidence="5" type="ORF">NX786_00050</name>
</gene>
<keyword evidence="1 3" id="KW-0378">Hydrolase</keyword>
<dbReference type="Proteomes" id="UP001165263">
    <property type="component" value="Unassembled WGS sequence"/>
</dbReference>
<dbReference type="Gene3D" id="3.20.20.80">
    <property type="entry name" value="Glycosidases"/>
    <property type="match status" value="1"/>
</dbReference>
<protein>
    <submittedName>
        <fullName evidence="5">Cellulase family glycosylhydrolase</fullName>
    </submittedName>
</protein>
<sequence>MKMTFYMGALRLLFPSLATAFLHAFKRFPSVVLSLVLALSVPAAHAQKGINGNELFRLSPAELTSTIDGYKNLGVKWVRFDFDWSVMQPTPTTYNLADHDRVVAALAKAQIKILGLIAYTPGWANGGQASKFFPPTNPQTFANFAAFLTTRYGNAGVAAWEIWNEPNLVQFWNPGADPAGYAQLLKQTYGAIKKQNPRTLVVSGGLGQPSTSGGNMEARLFLQLLYGSGAAPYFDAVGNHPYTAPQLPLDSSSNNWAQMFSTSTSFRSIMSQYGDDKKKIWITEYGAPTSGTNVWGTTVSEDRQASMVTQTLSLAASYTWTGPTFWYNYKDFCAPGSSDSECYYGMVRSDGSPKPAFNAYRNAK</sequence>
<evidence type="ECO:0000259" key="4">
    <source>
        <dbReference type="Pfam" id="PF00150"/>
    </source>
</evidence>
<proteinExistence type="inferred from homology"/>